<reference evidence="1" key="1">
    <citation type="journal article" date="2022" name="bioRxiv">
        <title>Sequencing and chromosome-scale assembly of the giantPleurodeles waltlgenome.</title>
        <authorList>
            <person name="Brown T."/>
            <person name="Elewa A."/>
            <person name="Iarovenko S."/>
            <person name="Subramanian E."/>
            <person name="Araus A.J."/>
            <person name="Petzold A."/>
            <person name="Susuki M."/>
            <person name="Suzuki K.-i.T."/>
            <person name="Hayashi T."/>
            <person name="Toyoda A."/>
            <person name="Oliveira C."/>
            <person name="Osipova E."/>
            <person name="Leigh N.D."/>
            <person name="Simon A."/>
            <person name="Yun M.H."/>
        </authorList>
    </citation>
    <scope>NUCLEOTIDE SEQUENCE</scope>
    <source>
        <strain evidence="1">20211129_DDA</strain>
        <tissue evidence="1">Liver</tissue>
    </source>
</reference>
<accession>A0AAV7WLD2</accession>
<gene>
    <name evidence="1" type="ORF">NDU88_002489</name>
</gene>
<name>A0AAV7WLD2_PLEWA</name>
<comment type="caution">
    <text evidence="1">The sequence shown here is derived from an EMBL/GenBank/DDBJ whole genome shotgun (WGS) entry which is preliminary data.</text>
</comment>
<dbReference type="Proteomes" id="UP001066276">
    <property type="component" value="Chromosome 1_1"/>
</dbReference>
<evidence type="ECO:0000313" key="2">
    <source>
        <dbReference type="Proteomes" id="UP001066276"/>
    </source>
</evidence>
<protein>
    <recommendedName>
        <fullName evidence="3">PiggyBac transposable element-derived protein domain-containing protein</fullName>
    </recommendedName>
</protein>
<evidence type="ECO:0000313" key="1">
    <source>
        <dbReference type="EMBL" id="KAJ1214878.1"/>
    </source>
</evidence>
<organism evidence="1 2">
    <name type="scientific">Pleurodeles waltl</name>
    <name type="common">Iberian ribbed newt</name>
    <dbReference type="NCBI Taxonomy" id="8319"/>
    <lineage>
        <taxon>Eukaryota</taxon>
        <taxon>Metazoa</taxon>
        <taxon>Chordata</taxon>
        <taxon>Craniata</taxon>
        <taxon>Vertebrata</taxon>
        <taxon>Euteleostomi</taxon>
        <taxon>Amphibia</taxon>
        <taxon>Batrachia</taxon>
        <taxon>Caudata</taxon>
        <taxon>Salamandroidea</taxon>
        <taxon>Salamandridae</taxon>
        <taxon>Pleurodelinae</taxon>
        <taxon>Pleurodeles</taxon>
    </lineage>
</organism>
<evidence type="ECO:0008006" key="3">
    <source>
        <dbReference type="Google" id="ProtNLM"/>
    </source>
</evidence>
<sequence length="154" mass="17711">MSGLHGMRDCSLDTDDNFSYCDELEDEADEYVFDPLEIFEIDFLDEDLDHPSSSKAIKDPLGVEMSNPTRNTHRRGSDWWLIDHVTYFITFSIRKSFNKETMDLMRAECPRPFLENKSGITPIVDPELMTFLLSPEKILGKIFSTALGNAKTDY</sequence>
<dbReference type="EMBL" id="JANPWB010000001">
    <property type="protein sequence ID" value="KAJ1214878.1"/>
    <property type="molecule type" value="Genomic_DNA"/>
</dbReference>
<proteinExistence type="predicted"/>
<dbReference type="AlphaFoldDB" id="A0AAV7WLD2"/>
<keyword evidence="2" id="KW-1185">Reference proteome</keyword>